<comment type="caution">
    <text evidence="2">The sequence shown here is derived from an EMBL/GenBank/DDBJ whole genome shotgun (WGS) entry which is preliminary data.</text>
</comment>
<dbReference type="Proteomes" id="UP000318288">
    <property type="component" value="Unassembled WGS sequence"/>
</dbReference>
<organism evidence="2 3">
    <name type="scientific">Rubripirellula tenax</name>
    <dbReference type="NCBI Taxonomy" id="2528015"/>
    <lineage>
        <taxon>Bacteria</taxon>
        <taxon>Pseudomonadati</taxon>
        <taxon>Planctomycetota</taxon>
        <taxon>Planctomycetia</taxon>
        <taxon>Pirellulales</taxon>
        <taxon>Pirellulaceae</taxon>
        <taxon>Rubripirellula</taxon>
    </lineage>
</organism>
<keyword evidence="1" id="KW-0472">Membrane</keyword>
<dbReference type="EMBL" id="SJPW01000009">
    <property type="protein sequence ID" value="TWU44786.1"/>
    <property type="molecule type" value="Genomic_DNA"/>
</dbReference>
<proteinExistence type="predicted"/>
<reference evidence="2 3" key="1">
    <citation type="submission" date="2019-02" db="EMBL/GenBank/DDBJ databases">
        <title>Deep-cultivation of Planctomycetes and their phenomic and genomic characterization uncovers novel biology.</title>
        <authorList>
            <person name="Wiegand S."/>
            <person name="Jogler M."/>
            <person name="Boedeker C."/>
            <person name="Pinto D."/>
            <person name="Vollmers J."/>
            <person name="Rivas-Marin E."/>
            <person name="Kohn T."/>
            <person name="Peeters S.H."/>
            <person name="Heuer A."/>
            <person name="Rast P."/>
            <person name="Oberbeckmann S."/>
            <person name="Bunk B."/>
            <person name="Jeske O."/>
            <person name="Meyerdierks A."/>
            <person name="Storesund J.E."/>
            <person name="Kallscheuer N."/>
            <person name="Luecker S."/>
            <person name="Lage O.M."/>
            <person name="Pohl T."/>
            <person name="Merkel B.J."/>
            <person name="Hornburger P."/>
            <person name="Mueller R.-W."/>
            <person name="Bruemmer F."/>
            <person name="Labrenz M."/>
            <person name="Spormann A.M."/>
            <person name="Op Den Camp H."/>
            <person name="Overmann J."/>
            <person name="Amann R."/>
            <person name="Jetten M.S.M."/>
            <person name="Mascher T."/>
            <person name="Medema M.H."/>
            <person name="Devos D.P."/>
            <person name="Kaster A.-K."/>
            <person name="Ovreas L."/>
            <person name="Rohde M."/>
            <person name="Galperin M.Y."/>
            <person name="Jogler C."/>
        </authorList>
    </citation>
    <scope>NUCLEOTIDE SEQUENCE [LARGE SCALE GENOMIC DNA]</scope>
    <source>
        <strain evidence="2 3">Poly51</strain>
    </source>
</reference>
<protein>
    <submittedName>
        <fullName evidence="2">Uncharacterized protein</fullName>
    </submittedName>
</protein>
<name>A0A5C6EBA7_9BACT</name>
<keyword evidence="1" id="KW-1133">Transmembrane helix</keyword>
<evidence type="ECO:0000313" key="2">
    <source>
        <dbReference type="EMBL" id="TWU44786.1"/>
    </source>
</evidence>
<feature type="transmembrane region" description="Helical" evidence="1">
    <location>
        <begin position="13"/>
        <end position="34"/>
    </location>
</feature>
<gene>
    <name evidence="2" type="ORF">Poly51_58520</name>
</gene>
<accession>A0A5C6EBA7</accession>
<keyword evidence="3" id="KW-1185">Reference proteome</keyword>
<sequence precursor="true">MIPSLPIFDAKDASGTVVGLFCAILIGDIHVAGFRMHQHGRVFSTSMELESCVAAVVSSYDSLTDTPLNTYDQNEIEKHEYYEASTSLTFYAAG</sequence>
<dbReference type="AlphaFoldDB" id="A0A5C6EBA7"/>
<keyword evidence="1" id="KW-0812">Transmembrane</keyword>
<evidence type="ECO:0000256" key="1">
    <source>
        <dbReference type="SAM" id="Phobius"/>
    </source>
</evidence>
<evidence type="ECO:0000313" key="3">
    <source>
        <dbReference type="Proteomes" id="UP000318288"/>
    </source>
</evidence>